<comment type="caution">
    <text evidence="2">The sequence shown here is derived from an EMBL/GenBank/DDBJ whole genome shotgun (WGS) entry which is preliminary data.</text>
</comment>
<dbReference type="Gene3D" id="3.30.420.10">
    <property type="entry name" value="Ribonuclease H-like superfamily/Ribonuclease H"/>
    <property type="match status" value="1"/>
</dbReference>
<dbReference type="PANTHER" id="PTHR38681:SF1">
    <property type="entry name" value="RETROVIRUS-RELATED POL POLYPROTEIN FROM TRANSPOSON 412-LIKE PROTEIN"/>
    <property type="match status" value="1"/>
</dbReference>
<feature type="domain" description="Integrase catalytic" evidence="1">
    <location>
        <begin position="1"/>
        <end position="84"/>
    </location>
</feature>
<dbReference type="PROSITE" id="PS50994">
    <property type="entry name" value="INTEGRASE"/>
    <property type="match status" value="1"/>
</dbReference>
<dbReference type="InterPro" id="IPR036397">
    <property type="entry name" value="RNaseH_sf"/>
</dbReference>
<reference evidence="2 3" key="1">
    <citation type="journal article" date="2023" name="Insect Mol. Biol.">
        <title>Genome sequencing provides insights into the evolution of gene families encoding plant cell wall-degrading enzymes in longhorned beetles.</title>
        <authorList>
            <person name="Shin N.R."/>
            <person name="Okamura Y."/>
            <person name="Kirsch R."/>
            <person name="Pauchet Y."/>
        </authorList>
    </citation>
    <scope>NUCLEOTIDE SEQUENCE [LARGE SCALE GENOMIC DNA]</scope>
    <source>
        <strain evidence="2">EAD_L_NR</strain>
    </source>
</reference>
<dbReference type="PANTHER" id="PTHR38681">
    <property type="entry name" value="RETROVIRUS-RELATED POL POLYPROTEIN FROM TRANSPOSON 412-LIKE PROTEIN-RELATED"/>
    <property type="match status" value="1"/>
</dbReference>
<dbReference type="InterPro" id="IPR001584">
    <property type="entry name" value="Integrase_cat-core"/>
</dbReference>
<dbReference type="InterPro" id="IPR012337">
    <property type="entry name" value="RNaseH-like_sf"/>
</dbReference>
<dbReference type="GO" id="GO:0003676">
    <property type="term" value="F:nucleic acid binding"/>
    <property type="evidence" value="ECO:0007669"/>
    <property type="project" value="InterPro"/>
</dbReference>
<gene>
    <name evidence="2" type="ORF">NQ315_005752</name>
</gene>
<organism evidence="2 3">
    <name type="scientific">Exocentrus adspersus</name>
    <dbReference type="NCBI Taxonomy" id="1586481"/>
    <lineage>
        <taxon>Eukaryota</taxon>
        <taxon>Metazoa</taxon>
        <taxon>Ecdysozoa</taxon>
        <taxon>Arthropoda</taxon>
        <taxon>Hexapoda</taxon>
        <taxon>Insecta</taxon>
        <taxon>Pterygota</taxon>
        <taxon>Neoptera</taxon>
        <taxon>Endopterygota</taxon>
        <taxon>Coleoptera</taxon>
        <taxon>Polyphaga</taxon>
        <taxon>Cucujiformia</taxon>
        <taxon>Chrysomeloidea</taxon>
        <taxon>Cerambycidae</taxon>
        <taxon>Lamiinae</taxon>
        <taxon>Acanthocinini</taxon>
        <taxon>Exocentrus</taxon>
    </lineage>
</organism>
<dbReference type="GO" id="GO:0015074">
    <property type="term" value="P:DNA integration"/>
    <property type="evidence" value="ECO:0007669"/>
    <property type="project" value="InterPro"/>
</dbReference>
<keyword evidence="3" id="KW-1185">Reference proteome</keyword>
<dbReference type="AlphaFoldDB" id="A0AAV8VB80"/>
<dbReference type="EMBL" id="JANEYG010000191">
    <property type="protein sequence ID" value="KAJ8911439.1"/>
    <property type="molecule type" value="Genomic_DNA"/>
</dbReference>
<sequence length="215" mass="24326">MSTIAATHLRTSPYHPQANGMVERLHRQLKAAIKCHKDNNWVEKLPLILLGVRTAIKEDLESTAAEMVFGSTIRLPGEFFSNCKQKDGTSEYVNKLREHIRNVKPTPGTRHRTNKVFISKDLYSSPYVFLRNDAGKKGLELPYDGPYKVLDRDAKTFDIQIGNKNVKVSIDRLKPAFILLKDDGTNTASKEGRIKQPSVDSNIENKLTETGNNRY</sequence>
<proteinExistence type="predicted"/>
<evidence type="ECO:0000313" key="2">
    <source>
        <dbReference type="EMBL" id="KAJ8911439.1"/>
    </source>
</evidence>
<protein>
    <recommendedName>
        <fullName evidence="1">Integrase catalytic domain-containing protein</fullName>
    </recommendedName>
</protein>
<dbReference type="Proteomes" id="UP001159042">
    <property type="component" value="Unassembled WGS sequence"/>
</dbReference>
<accession>A0AAV8VB80</accession>
<dbReference type="SUPFAM" id="SSF53098">
    <property type="entry name" value="Ribonuclease H-like"/>
    <property type="match status" value="1"/>
</dbReference>
<evidence type="ECO:0000259" key="1">
    <source>
        <dbReference type="PROSITE" id="PS50994"/>
    </source>
</evidence>
<name>A0AAV8VB80_9CUCU</name>
<evidence type="ECO:0000313" key="3">
    <source>
        <dbReference type="Proteomes" id="UP001159042"/>
    </source>
</evidence>